<organism evidence="3 4">
    <name type="scientific">Pycnococcus provasolii</name>
    <dbReference type="NCBI Taxonomy" id="41880"/>
    <lineage>
        <taxon>Eukaryota</taxon>
        <taxon>Viridiplantae</taxon>
        <taxon>Chlorophyta</taxon>
        <taxon>Pseudoscourfieldiophyceae</taxon>
        <taxon>Pseudoscourfieldiales</taxon>
        <taxon>Pycnococcaceae</taxon>
        <taxon>Pycnococcus</taxon>
    </lineage>
</organism>
<feature type="compositionally biased region" description="Polar residues" evidence="2">
    <location>
        <begin position="122"/>
        <end position="136"/>
    </location>
</feature>
<feature type="coiled-coil region" evidence="1">
    <location>
        <begin position="53"/>
        <end position="80"/>
    </location>
</feature>
<name>A0A830HY58_9CHLO</name>
<feature type="region of interest" description="Disordered" evidence="2">
    <location>
        <begin position="117"/>
        <end position="145"/>
    </location>
</feature>
<keyword evidence="1" id="KW-0175">Coiled coil</keyword>
<evidence type="ECO:0000256" key="2">
    <source>
        <dbReference type="SAM" id="MobiDB-lite"/>
    </source>
</evidence>
<dbReference type="AlphaFoldDB" id="A0A830HY58"/>
<evidence type="ECO:0000313" key="3">
    <source>
        <dbReference type="EMBL" id="GHP11525.1"/>
    </source>
</evidence>
<keyword evidence="4" id="KW-1185">Reference proteome</keyword>
<reference evidence="3" key="1">
    <citation type="submission" date="2020-10" db="EMBL/GenBank/DDBJ databases">
        <title>Unveiling of a novel bifunctional photoreceptor, Dualchrome1, isolated from a cosmopolitan green alga.</title>
        <authorList>
            <person name="Suzuki S."/>
            <person name="Kawachi M."/>
        </authorList>
    </citation>
    <scope>NUCLEOTIDE SEQUENCE</scope>
    <source>
        <strain evidence="3">NIES 2893</strain>
    </source>
</reference>
<sequence length="314" mass="33549">MEEENVDATASPAHHHRSHQQLSGTLTGTSTGTLSGGGVSGGVGDMTAVHNELLWVKANLNEKELELAELREQHLSLVKQSEQARVNWEEALTSKDRAIEQMEAAIVAQDRSIKKQQEVESVRQSAESVDPSNSLPTPTPGGADANVSNVNNSDNTLADVLTASLAHPLLDDLRTRLSAAEKSAEKYKTAAHSYRKRAKAAEAENQALRQLMVSAGMNVAGHGHEPAASVPLPTTHTPAVRQSAPAAPVSTPSPAYDASDVALRERCVLLEKQLGSTSAREQAARRALADAARVQREVKRLLLKINCSDSDTTT</sequence>
<dbReference type="EMBL" id="BNJQ01000035">
    <property type="protein sequence ID" value="GHP11525.1"/>
    <property type="molecule type" value="Genomic_DNA"/>
</dbReference>
<gene>
    <name evidence="3" type="ORF">PPROV_001025300</name>
</gene>
<feature type="compositionally biased region" description="Low complexity" evidence="2">
    <location>
        <begin position="22"/>
        <end position="33"/>
    </location>
</feature>
<feature type="coiled-coil region" evidence="1">
    <location>
        <begin position="170"/>
        <end position="211"/>
    </location>
</feature>
<proteinExistence type="predicted"/>
<protein>
    <submittedName>
        <fullName evidence="3">Uncharacterized protein</fullName>
    </submittedName>
</protein>
<evidence type="ECO:0000256" key="1">
    <source>
        <dbReference type="SAM" id="Coils"/>
    </source>
</evidence>
<feature type="region of interest" description="Disordered" evidence="2">
    <location>
        <begin position="1"/>
        <end position="39"/>
    </location>
</feature>
<dbReference type="OrthoDB" id="540305at2759"/>
<accession>A0A830HY58</accession>
<comment type="caution">
    <text evidence="3">The sequence shown here is derived from an EMBL/GenBank/DDBJ whole genome shotgun (WGS) entry which is preliminary data.</text>
</comment>
<evidence type="ECO:0000313" key="4">
    <source>
        <dbReference type="Proteomes" id="UP000660262"/>
    </source>
</evidence>
<dbReference type="Proteomes" id="UP000660262">
    <property type="component" value="Unassembled WGS sequence"/>
</dbReference>